<gene>
    <name evidence="2" type="ORF">AMON00008_LOCUS39461</name>
</gene>
<dbReference type="PANTHER" id="PTHR11635:SF152">
    <property type="entry name" value="CAMP-DEPENDENT PROTEIN KINASE TYPE I REGULATORY SUBUNIT-RELATED"/>
    <property type="match status" value="1"/>
</dbReference>
<dbReference type="PRINTS" id="PR00103">
    <property type="entry name" value="CAMPKINASE"/>
</dbReference>
<organism evidence="2">
    <name type="scientific">Alexandrium monilatum</name>
    <dbReference type="NCBI Taxonomy" id="311494"/>
    <lineage>
        <taxon>Eukaryota</taxon>
        <taxon>Sar</taxon>
        <taxon>Alveolata</taxon>
        <taxon>Dinophyceae</taxon>
        <taxon>Gonyaulacales</taxon>
        <taxon>Pyrocystaceae</taxon>
        <taxon>Alexandrium</taxon>
    </lineage>
</organism>
<evidence type="ECO:0000313" key="2">
    <source>
        <dbReference type="EMBL" id="CAE4622870.1"/>
    </source>
</evidence>
<evidence type="ECO:0000259" key="1">
    <source>
        <dbReference type="PROSITE" id="PS50042"/>
    </source>
</evidence>
<dbReference type="GO" id="GO:0034236">
    <property type="term" value="F:protein kinase A catalytic subunit binding"/>
    <property type="evidence" value="ECO:0007669"/>
    <property type="project" value="TreeGrafter"/>
</dbReference>
<dbReference type="GO" id="GO:0005829">
    <property type="term" value="C:cytosol"/>
    <property type="evidence" value="ECO:0007669"/>
    <property type="project" value="TreeGrafter"/>
</dbReference>
<protein>
    <recommendedName>
        <fullName evidence="1">Cyclic nucleotide-binding domain-containing protein</fullName>
    </recommendedName>
</protein>
<dbReference type="PROSITE" id="PS00889">
    <property type="entry name" value="CNMP_BINDING_2"/>
    <property type="match status" value="1"/>
</dbReference>
<dbReference type="InterPro" id="IPR000595">
    <property type="entry name" value="cNMP-bd_dom"/>
</dbReference>
<dbReference type="AlphaFoldDB" id="A0A7S4RRE4"/>
<reference evidence="2" key="1">
    <citation type="submission" date="2021-01" db="EMBL/GenBank/DDBJ databases">
        <authorList>
            <person name="Corre E."/>
            <person name="Pelletier E."/>
            <person name="Niang G."/>
            <person name="Scheremetjew M."/>
            <person name="Finn R."/>
            <person name="Kale V."/>
            <person name="Holt S."/>
            <person name="Cochrane G."/>
            <person name="Meng A."/>
            <person name="Brown T."/>
            <person name="Cohen L."/>
        </authorList>
    </citation>
    <scope>NUCLEOTIDE SEQUENCE</scope>
    <source>
        <strain evidence="2">CCMP3105</strain>
    </source>
</reference>
<dbReference type="GO" id="GO:0004862">
    <property type="term" value="F:cAMP-dependent protein kinase inhibitor activity"/>
    <property type="evidence" value="ECO:0007669"/>
    <property type="project" value="TreeGrafter"/>
</dbReference>
<dbReference type="Gene3D" id="2.60.120.10">
    <property type="entry name" value="Jelly Rolls"/>
    <property type="match status" value="2"/>
</dbReference>
<dbReference type="CDD" id="cd00038">
    <property type="entry name" value="CAP_ED"/>
    <property type="match status" value="1"/>
</dbReference>
<dbReference type="InterPro" id="IPR050503">
    <property type="entry name" value="cAMP-dep_PK_reg_su-like"/>
</dbReference>
<feature type="domain" description="Cyclic nucleotide-binding" evidence="1">
    <location>
        <begin position="115"/>
        <end position="206"/>
    </location>
</feature>
<name>A0A7S4RRE4_9DINO</name>
<dbReference type="InterPro" id="IPR018488">
    <property type="entry name" value="cNMP-bd_CS"/>
</dbReference>
<proteinExistence type="predicted"/>
<dbReference type="GO" id="GO:0030552">
    <property type="term" value="F:cAMP binding"/>
    <property type="evidence" value="ECO:0007669"/>
    <property type="project" value="TreeGrafter"/>
</dbReference>
<dbReference type="EMBL" id="HBNR01056096">
    <property type="protein sequence ID" value="CAE4622870.1"/>
    <property type="molecule type" value="Transcribed_RNA"/>
</dbReference>
<accession>A0A7S4RRE4</accession>
<dbReference type="PROSITE" id="PS50042">
    <property type="entry name" value="CNMP_BINDING_3"/>
    <property type="match status" value="1"/>
</dbReference>
<dbReference type="PROSITE" id="PS00888">
    <property type="entry name" value="CNMP_BINDING_1"/>
    <property type="match status" value="1"/>
</dbReference>
<sequence>MAARDWTRSRIRVGMPVAPAAAKPAAAWPHRPVCSLHLRSDAAAGTSSFQPCTLATGLVAGLGAEASSRRSRGPWGQRFGRTSATARACLEESSAKRLVESIKRNERLIGFCWLMGDEELKRVIRGMRLMDVEKDEVVVRQGEPGDKFYIIEEGFFDIEVDGHKVAENRPGDSFGELALLYSQPRAATVVASRPGRLWVMDQAEFKAAVLEQKVKAMSQKYLNFLRGIPDFQGLSSSQLDQVGRALVPRWYGAGQEMLRVDGDSFEERMYILRTGDAMAVDSAGNKKLVYSQPGDVISKDAVAAVAGDTPVSVCSSNNTTVALCMSTLTLTNILQGRSDPVSVRAESVKELVDQGKQSRPDSEQCVCM</sequence>
<dbReference type="PANTHER" id="PTHR11635">
    <property type="entry name" value="CAMP-DEPENDENT PROTEIN KINASE REGULATORY CHAIN"/>
    <property type="match status" value="1"/>
</dbReference>
<dbReference type="InterPro" id="IPR014710">
    <property type="entry name" value="RmlC-like_jellyroll"/>
</dbReference>
<dbReference type="GO" id="GO:0005952">
    <property type="term" value="C:cAMP-dependent protein kinase complex"/>
    <property type="evidence" value="ECO:0007669"/>
    <property type="project" value="InterPro"/>
</dbReference>
<dbReference type="Pfam" id="PF00027">
    <property type="entry name" value="cNMP_binding"/>
    <property type="match status" value="1"/>
</dbReference>
<dbReference type="SUPFAM" id="SSF51206">
    <property type="entry name" value="cAMP-binding domain-like"/>
    <property type="match status" value="2"/>
</dbReference>
<dbReference type="InterPro" id="IPR018490">
    <property type="entry name" value="cNMP-bd_dom_sf"/>
</dbReference>
<dbReference type="SMART" id="SM00100">
    <property type="entry name" value="cNMP"/>
    <property type="match status" value="1"/>
</dbReference>